<reference evidence="1" key="1">
    <citation type="journal article" date="2020" name="Cell">
        <title>Large-Scale Comparative Analyses of Tick Genomes Elucidate Their Genetic Diversity and Vector Capacities.</title>
        <authorList>
            <consortium name="Tick Genome and Microbiome Consortium (TIGMIC)"/>
            <person name="Jia N."/>
            <person name="Wang J."/>
            <person name="Shi W."/>
            <person name="Du L."/>
            <person name="Sun Y."/>
            <person name="Zhan W."/>
            <person name="Jiang J.F."/>
            <person name="Wang Q."/>
            <person name="Zhang B."/>
            <person name="Ji P."/>
            <person name="Bell-Sakyi L."/>
            <person name="Cui X.M."/>
            <person name="Yuan T.T."/>
            <person name="Jiang B.G."/>
            <person name="Yang W.F."/>
            <person name="Lam T.T."/>
            <person name="Chang Q.C."/>
            <person name="Ding S.J."/>
            <person name="Wang X.J."/>
            <person name="Zhu J.G."/>
            <person name="Ruan X.D."/>
            <person name="Zhao L."/>
            <person name="Wei J.T."/>
            <person name="Ye R.Z."/>
            <person name="Que T.C."/>
            <person name="Du C.H."/>
            <person name="Zhou Y.H."/>
            <person name="Cheng J.X."/>
            <person name="Dai P.F."/>
            <person name="Guo W.B."/>
            <person name="Han X.H."/>
            <person name="Huang E.J."/>
            <person name="Li L.F."/>
            <person name="Wei W."/>
            <person name="Gao Y.C."/>
            <person name="Liu J.Z."/>
            <person name="Shao H.Z."/>
            <person name="Wang X."/>
            <person name="Wang C.C."/>
            <person name="Yang T.C."/>
            <person name="Huo Q.B."/>
            <person name="Li W."/>
            <person name="Chen H.Y."/>
            <person name="Chen S.E."/>
            <person name="Zhou L.G."/>
            <person name="Ni X.B."/>
            <person name="Tian J.H."/>
            <person name="Sheng Y."/>
            <person name="Liu T."/>
            <person name="Pan Y.S."/>
            <person name="Xia L.Y."/>
            <person name="Li J."/>
            <person name="Zhao F."/>
            <person name="Cao W.C."/>
        </authorList>
    </citation>
    <scope>NUCLEOTIDE SEQUENCE</scope>
    <source>
        <strain evidence="1">Rsan-2018</strain>
    </source>
</reference>
<accession>A0A9D4PJH5</accession>
<protein>
    <submittedName>
        <fullName evidence="1">Uncharacterized protein</fullName>
    </submittedName>
</protein>
<evidence type="ECO:0000313" key="2">
    <source>
        <dbReference type="Proteomes" id="UP000821837"/>
    </source>
</evidence>
<sequence>MIRCFWYEPAPEHGADTHRMENCGDFSSRIQPWLMALAENNTLVQITVDLSGFNREESCALLKELASHASIKVIVQRFRSEHVAEICRATRKTGIVQRFFPSGNHATSDAVVTLTECKEVRFVRFDSTVSDELDPLRTTLSLLRSSNHVSSLCLTVGLKSIRSLLIRVPCFDETEARALADRLTSGRTVSSLCLYPEDYRSALSLIHRLSSQNFSTNYALTEMRLTRCVELGADWFVVSDVVRRNDLLVKRAAQFLVGASRDNYCAAALELVILTPLSWRQ</sequence>
<organism evidence="1 2">
    <name type="scientific">Rhipicephalus sanguineus</name>
    <name type="common">Brown dog tick</name>
    <name type="synonym">Ixodes sanguineus</name>
    <dbReference type="NCBI Taxonomy" id="34632"/>
    <lineage>
        <taxon>Eukaryota</taxon>
        <taxon>Metazoa</taxon>
        <taxon>Ecdysozoa</taxon>
        <taxon>Arthropoda</taxon>
        <taxon>Chelicerata</taxon>
        <taxon>Arachnida</taxon>
        <taxon>Acari</taxon>
        <taxon>Parasitiformes</taxon>
        <taxon>Ixodida</taxon>
        <taxon>Ixodoidea</taxon>
        <taxon>Ixodidae</taxon>
        <taxon>Rhipicephalinae</taxon>
        <taxon>Rhipicephalus</taxon>
        <taxon>Rhipicephalus</taxon>
    </lineage>
</organism>
<reference evidence="1" key="2">
    <citation type="submission" date="2021-09" db="EMBL/GenBank/DDBJ databases">
        <authorList>
            <person name="Jia N."/>
            <person name="Wang J."/>
            <person name="Shi W."/>
            <person name="Du L."/>
            <person name="Sun Y."/>
            <person name="Zhan W."/>
            <person name="Jiang J."/>
            <person name="Wang Q."/>
            <person name="Zhang B."/>
            <person name="Ji P."/>
            <person name="Sakyi L.B."/>
            <person name="Cui X."/>
            <person name="Yuan T."/>
            <person name="Jiang B."/>
            <person name="Yang W."/>
            <person name="Lam T.T.-Y."/>
            <person name="Chang Q."/>
            <person name="Ding S."/>
            <person name="Wang X."/>
            <person name="Zhu J."/>
            <person name="Ruan X."/>
            <person name="Zhao L."/>
            <person name="Wei J."/>
            <person name="Que T."/>
            <person name="Du C."/>
            <person name="Cheng J."/>
            <person name="Dai P."/>
            <person name="Han X."/>
            <person name="Huang E."/>
            <person name="Gao Y."/>
            <person name="Liu J."/>
            <person name="Shao H."/>
            <person name="Ye R."/>
            <person name="Li L."/>
            <person name="Wei W."/>
            <person name="Wang X."/>
            <person name="Wang C."/>
            <person name="Huo Q."/>
            <person name="Li W."/>
            <person name="Guo W."/>
            <person name="Chen H."/>
            <person name="Chen S."/>
            <person name="Zhou L."/>
            <person name="Zhou L."/>
            <person name="Ni X."/>
            <person name="Tian J."/>
            <person name="Zhou Y."/>
            <person name="Sheng Y."/>
            <person name="Liu T."/>
            <person name="Pan Y."/>
            <person name="Xia L."/>
            <person name="Li J."/>
            <person name="Zhao F."/>
            <person name="Cao W."/>
        </authorList>
    </citation>
    <scope>NUCLEOTIDE SEQUENCE</scope>
    <source>
        <strain evidence="1">Rsan-2018</strain>
        <tissue evidence="1">Larvae</tissue>
    </source>
</reference>
<proteinExistence type="predicted"/>
<dbReference type="AlphaFoldDB" id="A0A9D4PJH5"/>
<keyword evidence="2" id="KW-1185">Reference proteome</keyword>
<dbReference type="Proteomes" id="UP000821837">
    <property type="component" value="Unassembled WGS sequence"/>
</dbReference>
<evidence type="ECO:0000313" key="1">
    <source>
        <dbReference type="EMBL" id="KAH7944352.1"/>
    </source>
</evidence>
<name>A0A9D4PJH5_RHISA</name>
<gene>
    <name evidence="1" type="ORF">HPB52_018607</name>
</gene>
<dbReference type="EMBL" id="JABSTV010001253">
    <property type="protein sequence ID" value="KAH7944352.1"/>
    <property type="molecule type" value="Genomic_DNA"/>
</dbReference>
<comment type="caution">
    <text evidence="1">The sequence shown here is derived from an EMBL/GenBank/DDBJ whole genome shotgun (WGS) entry which is preliminary data.</text>
</comment>
<dbReference type="VEuPathDB" id="VectorBase:RSAN_027741"/>